<proteinExistence type="predicted"/>
<evidence type="ECO:0000313" key="1">
    <source>
        <dbReference type="EMBL" id="KAA3762900.1"/>
    </source>
</evidence>
<gene>
    <name evidence="1" type="ORF">F3F73_14190</name>
</gene>
<dbReference type="RefSeq" id="WP_005929586.1">
    <property type="nucleotide sequence ID" value="NZ_JBCODD010000006.1"/>
</dbReference>
<reference evidence="1 2" key="1">
    <citation type="journal article" date="2019" name="Nat. Med.">
        <title>A library of human gut bacterial isolates paired with longitudinal multiomics data enables mechanistic microbiome research.</title>
        <authorList>
            <person name="Poyet M."/>
            <person name="Groussin M."/>
            <person name="Gibbons S.M."/>
            <person name="Avila-Pacheco J."/>
            <person name="Jiang X."/>
            <person name="Kearney S.M."/>
            <person name="Perrotta A.R."/>
            <person name="Berdy B."/>
            <person name="Zhao S."/>
            <person name="Lieberman T.D."/>
            <person name="Swanson P.K."/>
            <person name="Smith M."/>
            <person name="Roesemann S."/>
            <person name="Alexander J.E."/>
            <person name="Rich S.A."/>
            <person name="Livny J."/>
            <person name="Vlamakis H."/>
            <person name="Clish C."/>
            <person name="Bullock K."/>
            <person name="Deik A."/>
            <person name="Scott J."/>
            <person name="Pierce K.A."/>
            <person name="Xavier R.J."/>
            <person name="Alm E.J."/>
        </authorList>
    </citation>
    <scope>NUCLEOTIDE SEQUENCE [LARGE SCALE GENOMIC DNA]</scope>
    <source>
        <strain evidence="1 2">BIOML-A10</strain>
    </source>
</reference>
<protein>
    <recommendedName>
        <fullName evidence="3">AraC family transcriptional regulator</fullName>
    </recommendedName>
</protein>
<sequence length="149" mass="18014">MQNLSYFNRNRASAKMDIIDIYTRIDSLVRNIIVEINNEQSRDEHILRALLYEMLMFLNREYLKSNAGIEENSRHRHIDRFMKLVDENFRTHHDTKYYADRLCITPNYLNEVVQQEMKISPKCYIPFFDSYCMISLSSSYFCVIYKLKE</sequence>
<accession>A0A7J4XGU7</accession>
<dbReference type="Gene3D" id="1.10.10.60">
    <property type="entry name" value="Homeodomain-like"/>
    <property type="match status" value="1"/>
</dbReference>
<name>A0A7J4XGU7_9BACE</name>
<dbReference type="Proteomes" id="UP000422221">
    <property type="component" value="Unassembled WGS sequence"/>
</dbReference>
<evidence type="ECO:0000313" key="2">
    <source>
        <dbReference type="Proteomes" id="UP000422221"/>
    </source>
</evidence>
<dbReference type="AlphaFoldDB" id="A0A7J4XGU7"/>
<evidence type="ECO:0008006" key="3">
    <source>
        <dbReference type="Google" id="ProtNLM"/>
    </source>
</evidence>
<organism evidence="1 2">
    <name type="scientific">Bacteroides salyersiae</name>
    <dbReference type="NCBI Taxonomy" id="291644"/>
    <lineage>
        <taxon>Bacteria</taxon>
        <taxon>Pseudomonadati</taxon>
        <taxon>Bacteroidota</taxon>
        <taxon>Bacteroidia</taxon>
        <taxon>Bacteroidales</taxon>
        <taxon>Bacteroidaceae</taxon>
        <taxon>Bacteroides</taxon>
    </lineage>
</organism>
<dbReference type="EMBL" id="VWMK01000014">
    <property type="protein sequence ID" value="KAA3762900.1"/>
    <property type="molecule type" value="Genomic_DNA"/>
</dbReference>
<comment type="caution">
    <text evidence="1">The sequence shown here is derived from an EMBL/GenBank/DDBJ whole genome shotgun (WGS) entry which is preliminary data.</text>
</comment>